<comment type="subunit">
    <text evidence="7">Heterodimer consisting of MSH2-MSH3 (MutS beta). Forms a ternary complex with MutL alpha (MLH1-PMS1).</text>
</comment>
<dbReference type="EMBL" id="CVQI01007002">
    <property type="protein sequence ID" value="CRK16485.1"/>
    <property type="molecule type" value="Genomic_DNA"/>
</dbReference>
<dbReference type="GO" id="GO:0140664">
    <property type="term" value="F:ATP-dependent DNA damage sensor activity"/>
    <property type="evidence" value="ECO:0007669"/>
    <property type="project" value="InterPro"/>
</dbReference>
<dbReference type="Gene3D" id="1.10.1420.10">
    <property type="match status" value="2"/>
</dbReference>
<comment type="similarity">
    <text evidence="1">Belongs to the DNA mismatch repair MutS family. MSH3 subfamily.</text>
</comment>
<organism evidence="12 13">
    <name type="scientific">Verticillium longisporum</name>
    <name type="common">Verticillium dahliae var. longisporum</name>
    <dbReference type="NCBI Taxonomy" id="100787"/>
    <lineage>
        <taxon>Eukaryota</taxon>
        <taxon>Fungi</taxon>
        <taxon>Dikarya</taxon>
        <taxon>Ascomycota</taxon>
        <taxon>Pezizomycotina</taxon>
        <taxon>Sordariomycetes</taxon>
        <taxon>Hypocreomycetidae</taxon>
        <taxon>Glomerellales</taxon>
        <taxon>Plectosphaerellaceae</taxon>
        <taxon>Verticillium</taxon>
    </lineage>
</organism>
<protein>
    <recommendedName>
        <fullName evidence="2 9">DNA mismatch repair protein MSH3</fullName>
    </recommendedName>
    <alternativeName>
        <fullName evidence="2 9">DNA mismatch repair protein MSH3</fullName>
    </alternativeName>
    <alternativeName>
        <fullName evidence="8">MutS protein homolog 3</fullName>
    </alternativeName>
</protein>
<name>A0A0G4L422_VERLO</name>
<dbReference type="PANTHER" id="PTHR11361">
    <property type="entry name" value="DNA MISMATCH REPAIR PROTEIN MUTS FAMILY MEMBER"/>
    <property type="match status" value="1"/>
</dbReference>
<dbReference type="InterPro" id="IPR007696">
    <property type="entry name" value="DNA_mismatch_repair_MutS_core"/>
</dbReference>
<dbReference type="Pfam" id="PF05190">
    <property type="entry name" value="MutS_IV"/>
    <property type="match status" value="1"/>
</dbReference>
<dbReference type="InterPro" id="IPR045076">
    <property type="entry name" value="MutS"/>
</dbReference>
<dbReference type="InterPro" id="IPR007861">
    <property type="entry name" value="DNA_mismatch_repair_MutS_clamp"/>
</dbReference>
<dbReference type="InterPro" id="IPR036187">
    <property type="entry name" value="DNA_mismatch_repair_MutS_sf"/>
</dbReference>
<evidence type="ECO:0000256" key="9">
    <source>
        <dbReference type="ARBA" id="ARBA00073774"/>
    </source>
</evidence>
<dbReference type="SMART" id="SM00533">
    <property type="entry name" value="MUTSd"/>
    <property type="match status" value="1"/>
</dbReference>
<dbReference type="SUPFAM" id="SSF53150">
    <property type="entry name" value="DNA repair protein MutS, domain II"/>
    <property type="match status" value="1"/>
</dbReference>
<keyword evidence="4" id="KW-0067">ATP-binding</keyword>
<dbReference type="GO" id="GO:0030983">
    <property type="term" value="F:mismatched DNA binding"/>
    <property type="evidence" value="ECO:0007669"/>
    <property type="project" value="InterPro"/>
</dbReference>
<dbReference type="AlphaFoldDB" id="A0A0G4L422"/>
<dbReference type="Pfam" id="PF05192">
    <property type="entry name" value="MutS_III"/>
    <property type="match status" value="1"/>
</dbReference>
<feature type="compositionally biased region" description="Basic and acidic residues" evidence="10">
    <location>
        <begin position="951"/>
        <end position="960"/>
    </location>
</feature>
<evidence type="ECO:0000256" key="6">
    <source>
        <dbReference type="ARBA" id="ARBA00023254"/>
    </source>
</evidence>
<dbReference type="Pfam" id="PF05188">
    <property type="entry name" value="MutS_II"/>
    <property type="match status" value="1"/>
</dbReference>
<feature type="region of interest" description="Disordered" evidence="10">
    <location>
        <begin position="925"/>
        <end position="960"/>
    </location>
</feature>
<dbReference type="SUPFAM" id="SSF48334">
    <property type="entry name" value="DNA repair protein MutS, domain III"/>
    <property type="match status" value="1"/>
</dbReference>
<evidence type="ECO:0000256" key="10">
    <source>
        <dbReference type="SAM" id="MobiDB-lite"/>
    </source>
</evidence>
<feature type="compositionally biased region" description="Polar residues" evidence="10">
    <location>
        <begin position="8"/>
        <end position="22"/>
    </location>
</feature>
<keyword evidence="6" id="KW-0469">Meiosis</keyword>
<evidence type="ECO:0000256" key="3">
    <source>
        <dbReference type="ARBA" id="ARBA00022741"/>
    </source>
</evidence>
<dbReference type="PROSITE" id="PS00486">
    <property type="entry name" value="DNA_MISMATCH_REPAIR_2"/>
    <property type="match status" value="1"/>
</dbReference>
<evidence type="ECO:0000256" key="5">
    <source>
        <dbReference type="ARBA" id="ARBA00023125"/>
    </source>
</evidence>
<dbReference type="Gene3D" id="3.30.420.110">
    <property type="entry name" value="MutS, connector domain"/>
    <property type="match status" value="1"/>
</dbReference>
<evidence type="ECO:0000313" key="12">
    <source>
        <dbReference type="EMBL" id="CRK16485.1"/>
    </source>
</evidence>
<evidence type="ECO:0000313" key="13">
    <source>
        <dbReference type="Proteomes" id="UP000045706"/>
    </source>
</evidence>
<dbReference type="GO" id="GO:0006298">
    <property type="term" value="P:mismatch repair"/>
    <property type="evidence" value="ECO:0007669"/>
    <property type="project" value="InterPro"/>
</dbReference>
<evidence type="ECO:0000256" key="7">
    <source>
        <dbReference type="ARBA" id="ARBA00025902"/>
    </source>
</evidence>
<evidence type="ECO:0000256" key="1">
    <source>
        <dbReference type="ARBA" id="ARBA00007094"/>
    </source>
</evidence>
<evidence type="ECO:0000256" key="2">
    <source>
        <dbReference type="ARBA" id="ARBA00022151"/>
    </source>
</evidence>
<feature type="domain" description="DNA mismatch repair proteins mutS family" evidence="11">
    <location>
        <begin position="706"/>
        <end position="722"/>
    </location>
</feature>
<keyword evidence="5" id="KW-0238">DNA-binding</keyword>
<dbReference type="GO" id="GO:0005524">
    <property type="term" value="F:ATP binding"/>
    <property type="evidence" value="ECO:0007669"/>
    <property type="project" value="UniProtKB-KW"/>
</dbReference>
<proteinExistence type="inferred from homology"/>
<dbReference type="InterPro" id="IPR027417">
    <property type="entry name" value="P-loop_NTPase"/>
</dbReference>
<gene>
    <name evidence="12" type="ORF">BN1723_011013</name>
</gene>
<sequence length="960" mass="107757">MAAASRGFESSSYFDPSLSNEASSVSRGNSASSFSRIPLYEDDALGHSPLRDEETPASPNSQGTSDSTSALAHQREQVGSASTIRASSTVSTVPHTAYTSRRSQTPFLRGDEGRHVICAVSEARGITPSVGVAFVNIATGEVILSQISDSQFYVKTLHKLNMLEPSHILMVPSACAPNPSSYLYYMIEQHVASAKIVPWHRKFWSESAGLDYISEYALQGDAEAIQVAIQGNFFTTCAFSAVMKHLEVELSLNIVSHTMRIRYEPSDHTMMIDVSAIQSLELVQNLRNSRSKDSLYGLLNQTITPMGARKLKSDILQPTTLVEDVLKWRYEAVAELTSSEDMFIGVRKALKAFPDLVIIPRRPSTEASEFALNQVIMIKAFLASVPNIYQALGPAQCHLLVKIRDLCRPEMTQQVQDLISEAINADVTLMKSPLEMRNARMFAVKSGYNGLLDVARQTYKECTEDVHRYVADLNKTYELDAKLKYDTTRRYWLQLRAADFRNRAIPDVLVNRVIKKGHIECLTLQMKKFDFRIADSVTEAMGMGDQVVQEMLDSIRTQIEPMFRVCDAIALLDMLASFAQIAIQRDYVRPVISDTLGLRAARHPILDKNLNDEFVPNDVFSKEEYRFQIITGCNMSGKSTYIRMIALLQVMAQIGCFVPARYASFRIIHHIFARLSTDDSIEGNLSTFSCEMREMAFILRNVEKNSMVIIDELGRGTSTRDGLSIALAMAEALMRSRASVWFVTHYDKLAEVLGNRFGVINLHLATSTSMTPHETPKMTMLYTLSSGRVLDEHYGITLAKAMGFPDDFLEEAERVSRSLKQQREANRQSPEVHRRISRQNLILNLHEQLKQAYASQLDEEALALHLEKLQEEFIARIEAIEGDSDTESEPQTLSPIHSATSEPFMFEDAPATKQEEFRMVDLSEDVNDTETNDMPASPLWSDIFESDEVDESSRMMDVDG</sequence>
<dbReference type="Gene3D" id="3.40.50.300">
    <property type="entry name" value="P-loop containing nucleotide triphosphate hydrolases"/>
    <property type="match status" value="1"/>
</dbReference>
<dbReference type="GO" id="GO:0005634">
    <property type="term" value="C:nucleus"/>
    <property type="evidence" value="ECO:0007669"/>
    <property type="project" value="TreeGrafter"/>
</dbReference>
<dbReference type="InterPro" id="IPR036678">
    <property type="entry name" value="MutS_con_dom_sf"/>
</dbReference>
<reference evidence="13" key="1">
    <citation type="submission" date="2015-05" db="EMBL/GenBank/DDBJ databases">
        <authorList>
            <person name="Fogelqvist Johan"/>
        </authorList>
    </citation>
    <scope>NUCLEOTIDE SEQUENCE [LARGE SCALE GENOMIC DNA]</scope>
</reference>
<dbReference type="Proteomes" id="UP000045706">
    <property type="component" value="Unassembled WGS sequence"/>
</dbReference>
<dbReference type="InterPro" id="IPR007860">
    <property type="entry name" value="DNA_mmatch_repair_MutS_con_dom"/>
</dbReference>
<feature type="compositionally biased region" description="Polar residues" evidence="10">
    <location>
        <begin position="57"/>
        <end position="106"/>
    </location>
</feature>
<dbReference type="InterPro" id="IPR000432">
    <property type="entry name" value="DNA_mismatch_repair_MutS_C"/>
</dbReference>
<dbReference type="SMART" id="SM00534">
    <property type="entry name" value="MUTSac"/>
    <property type="match status" value="1"/>
</dbReference>
<dbReference type="Pfam" id="PF00488">
    <property type="entry name" value="MutS_V"/>
    <property type="match status" value="1"/>
</dbReference>
<dbReference type="SUPFAM" id="SSF52540">
    <property type="entry name" value="P-loop containing nucleoside triphosphate hydrolases"/>
    <property type="match status" value="1"/>
</dbReference>
<accession>A0A0G4L422</accession>
<evidence type="ECO:0000256" key="8">
    <source>
        <dbReference type="ARBA" id="ARBA00029792"/>
    </source>
</evidence>
<dbReference type="PANTHER" id="PTHR11361:SF21">
    <property type="entry name" value="MUTS PROTEIN HOMOLOG 4"/>
    <property type="match status" value="1"/>
</dbReference>
<dbReference type="GO" id="GO:0007131">
    <property type="term" value="P:reciprocal meiotic recombination"/>
    <property type="evidence" value="ECO:0007669"/>
    <property type="project" value="TreeGrafter"/>
</dbReference>
<feature type="compositionally biased region" description="Low complexity" evidence="10">
    <location>
        <begin position="23"/>
        <end position="35"/>
    </location>
</feature>
<dbReference type="FunFam" id="3.40.50.300:FF:000870">
    <property type="entry name" value="MutS protein homolog 4"/>
    <property type="match status" value="1"/>
</dbReference>
<evidence type="ECO:0000256" key="4">
    <source>
        <dbReference type="ARBA" id="ARBA00022840"/>
    </source>
</evidence>
<feature type="region of interest" description="Disordered" evidence="10">
    <location>
        <begin position="1"/>
        <end position="107"/>
    </location>
</feature>
<evidence type="ECO:0000259" key="11">
    <source>
        <dbReference type="PROSITE" id="PS00486"/>
    </source>
</evidence>
<keyword evidence="3" id="KW-0547">Nucleotide-binding</keyword>